<gene>
    <name evidence="15 17" type="primary">pfkA</name>
    <name evidence="17" type="ORF">FYJ74_01035</name>
</gene>
<evidence type="ECO:0000256" key="13">
    <source>
        <dbReference type="ARBA" id="ARBA00023152"/>
    </source>
</evidence>
<comment type="subunit">
    <text evidence="4 15">Homotetramer.</text>
</comment>
<feature type="binding site" description="in other chain" evidence="15">
    <location>
        <begin position="169"/>
        <end position="171"/>
    </location>
    <ligand>
        <name>substrate</name>
        <note>ligand shared between dimeric partners</note>
    </ligand>
</feature>
<keyword evidence="18" id="KW-1185">Reference proteome</keyword>
<dbReference type="EMBL" id="VUNH01000001">
    <property type="protein sequence ID" value="MST54639.1"/>
    <property type="molecule type" value="Genomic_DNA"/>
</dbReference>
<dbReference type="AlphaFoldDB" id="A0A6L5Y8L2"/>
<keyword evidence="12 15" id="KW-0460">Magnesium</keyword>
<dbReference type="InterPro" id="IPR022953">
    <property type="entry name" value="ATP_PFK"/>
</dbReference>
<feature type="binding site" evidence="15">
    <location>
        <position position="103"/>
    </location>
    <ligand>
        <name>Mg(2+)</name>
        <dbReference type="ChEBI" id="CHEBI:18420"/>
        <note>catalytic</note>
    </ligand>
</feature>
<dbReference type="GO" id="GO:0030388">
    <property type="term" value="P:fructose 1,6-bisphosphate metabolic process"/>
    <property type="evidence" value="ECO:0007669"/>
    <property type="project" value="TreeGrafter"/>
</dbReference>
<dbReference type="InterPro" id="IPR012003">
    <property type="entry name" value="ATP_PFK_prok-type"/>
</dbReference>
<dbReference type="PANTHER" id="PTHR13697">
    <property type="entry name" value="PHOSPHOFRUCTOKINASE"/>
    <property type="match status" value="1"/>
</dbReference>
<comment type="activity regulation">
    <text evidence="15">Allosterically activated by ADP and other diphosphonucleosides, and allosterically inhibited by phosphoenolpyruvate.</text>
</comment>
<comment type="subcellular location">
    <subcellularLocation>
        <location evidence="2 15">Cytoplasm</location>
    </subcellularLocation>
</comment>
<keyword evidence="13 15" id="KW-0324">Glycolysis</keyword>
<feature type="binding site" description="in other chain" evidence="15">
    <location>
        <position position="222"/>
    </location>
    <ligand>
        <name>substrate</name>
        <note>ligand shared between dimeric partners</note>
    </ligand>
</feature>
<dbReference type="Pfam" id="PF00365">
    <property type="entry name" value="PFK"/>
    <property type="match status" value="1"/>
</dbReference>
<dbReference type="EC" id="2.7.1.11" evidence="15"/>
<dbReference type="Proteomes" id="UP000473699">
    <property type="component" value="Unassembled WGS sequence"/>
</dbReference>
<reference evidence="17 18" key="1">
    <citation type="submission" date="2019-08" db="EMBL/GenBank/DDBJ databases">
        <title>In-depth cultivation of the pig gut microbiome towards novel bacterial diversity and tailored functional studies.</title>
        <authorList>
            <person name="Wylensek D."/>
            <person name="Hitch T.C.A."/>
            <person name="Clavel T."/>
        </authorList>
    </citation>
    <scope>NUCLEOTIDE SEQUENCE [LARGE SCALE GENOMIC DNA]</scope>
    <source>
        <strain evidence="17 18">SM-530-WT-4B</strain>
    </source>
</reference>
<keyword evidence="9 15" id="KW-0547">Nucleotide-binding</keyword>
<keyword evidence="6 15" id="KW-0021">Allosteric enzyme</keyword>
<evidence type="ECO:0000256" key="9">
    <source>
        <dbReference type="ARBA" id="ARBA00022741"/>
    </source>
</evidence>
<dbReference type="HAMAP" id="MF_00339">
    <property type="entry name" value="Phosphofructokinase_I_B1"/>
    <property type="match status" value="1"/>
</dbReference>
<feature type="binding site" description="in other chain" evidence="15">
    <location>
        <begin position="185"/>
        <end position="187"/>
    </location>
    <ligand>
        <name>ADP</name>
        <dbReference type="ChEBI" id="CHEBI:456216"/>
        <note>allosteric activator; ligand shared between dimeric partners</note>
    </ligand>
</feature>
<protein>
    <recommendedName>
        <fullName evidence="15">ATP-dependent 6-phosphofructokinase</fullName>
        <shortName evidence="15">ATP-PFK</shortName>
        <shortName evidence="15">Phosphofructokinase</shortName>
        <ecNumber evidence="15">2.7.1.11</ecNumber>
    </recommendedName>
    <alternativeName>
        <fullName evidence="15">Phosphohexokinase</fullName>
    </alternativeName>
</protein>
<evidence type="ECO:0000259" key="16">
    <source>
        <dbReference type="Pfam" id="PF00365"/>
    </source>
</evidence>
<keyword evidence="5 15" id="KW-0963">Cytoplasm</keyword>
<evidence type="ECO:0000256" key="14">
    <source>
        <dbReference type="ARBA" id="ARBA00048070"/>
    </source>
</evidence>
<feature type="binding site" evidence="15">
    <location>
        <position position="11"/>
    </location>
    <ligand>
        <name>ATP</name>
        <dbReference type="ChEBI" id="CHEBI:30616"/>
    </ligand>
</feature>
<dbReference type="PANTHER" id="PTHR13697:SF4">
    <property type="entry name" value="ATP-DEPENDENT 6-PHOSPHOFRUCTOKINASE"/>
    <property type="match status" value="1"/>
</dbReference>
<evidence type="ECO:0000256" key="4">
    <source>
        <dbReference type="ARBA" id="ARBA00011881"/>
    </source>
</evidence>
<dbReference type="Gene3D" id="3.40.50.460">
    <property type="entry name" value="Phosphofructokinase domain"/>
    <property type="match status" value="1"/>
</dbReference>
<comment type="cofactor">
    <cofactor evidence="1 15">
        <name>Mg(2+)</name>
        <dbReference type="ChEBI" id="CHEBI:18420"/>
    </cofactor>
</comment>
<proteinExistence type="inferred from homology"/>
<comment type="pathway">
    <text evidence="3 15">Carbohydrate degradation; glycolysis; D-glyceraldehyde 3-phosphate and glycerone phosphate from D-glucose: step 3/4.</text>
</comment>
<dbReference type="GO" id="GO:0003872">
    <property type="term" value="F:6-phosphofructokinase activity"/>
    <property type="evidence" value="ECO:0007669"/>
    <property type="project" value="UniProtKB-UniRule"/>
</dbReference>
<feature type="binding site" evidence="15">
    <location>
        <begin position="72"/>
        <end position="73"/>
    </location>
    <ligand>
        <name>ATP</name>
        <dbReference type="ChEBI" id="CHEBI:30616"/>
    </ligand>
</feature>
<dbReference type="PIRSF" id="PIRSF000532">
    <property type="entry name" value="ATP_PFK_prok"/>
    <property type="match status" value="1"/>
</dbReference>
<keyword evidence="10 15" id="KW-0418">Kinase</keyword>
<evidence type="ECO:0000256" key="7">
    <source>
        <dbReference type="ARBA" id="ARBA00022679"/>
    </source>
</evidence>
<dbReference type="InterPro" id="IPR035966">
    <property type="entry name" value="PKF_sf"/>
</dbReference>
<evidence type="ECO:0000256" key="6">
    <source>
        <dbReference type="ARBA" id="ARBA00022533"/>
    </source>
</evidence>
<comment type="caution">
    <text evidence="15">Lacks conserved residue(s) required for the propagation of feature annotation.</text>
</comment>
<evidence type="ECO:0000256" key="5">
    <source>
        <dbReference type="ARBA" id="ARBA00022490"/>
    </source>
</evidence>
<organism evidence="17 18">
    <name type="scientific">Pyramidobacter porci</name>
    <dbReference type="NCBI Taxonomy" id="2605789"/>
    <lineage>
        <taxon>Bacteria</taxon>
        <taxon>Thermotogati</taxon>
        <taxon>Synergistota</taxon>
        <taxon>Synergistia</taxon>
        <taxon>Synergistales</taxon>
        <taxon>Dethiosulfovibrionaceae</taxon>
        <taxon>Pyramidobacter</taxon>
    </lineage>
</organism>
<dbReference type="Gene3D" id="3.40.50.450">
    <property type="match status" value="1"/>
</dbReference>
<dbReference type="PRINTS" id="PR00476">
    <property type="entry name" value="PHFRCTKINASE"/>
</dbReference>
<accession>A0A6L5Y8L2</accession>
<evidence type="ECO:0000256" key="12">
    <source>
        <dbReference type="ARBA" id="ARBA00022842"/>
    </source>
</evidence>
<dbReference type="GO" id="GO:0048029">
    <property type="term" value="F:monosaccharide binding"/>
    <property type="evidence" value="ECO:0007669"/>
    <property type="project" value="TreeGrafter"/>
</dbReference>
<feature type="binding site" description="in other chain" evidence="15">
    <location>
        <begin position="213"/>
        <end position="215"/>
    </location>
    <ligand>
        <name>ADP</name>
        <dbReference type="ChEBI" id="CHEBI:456216"/>
        <note>allosteric activator; ligand shared between dimeric partners</note>
    </ligand>
</feature>
<comment type="similarity">
    <text evidence="15">Belongs to the phosphofructokinase type A (PFKA) family. ATP-dependent PFK group I subfamily. Prokaryotic clade 'B1' sub-subfamily.</text>
</comment>
<dbReference type="InterPro" id="IPR000023">
    <property type="entry name" value="Phosphofructokinase_dom"/>
</dbReference>
<feature type="binding site" description="in other chain" evidence="15">
    <location>
        <begin position="125"/>
        <end position="127"/>
    </location>
    <ligand>
        <name>substrate</name>
        <note>ligand shared between dimeric partners</note>
    </ligand>
</feature>
<feature type="binding site" evidence="15">
    <location>
        <begin position="102"/>
        <end position="105"/>
    </location>
    <ligand>
        <name>ATP</name>
        <dbReference type="ChEBI" id="CHEBI:30616"/>
    </ligand>
</feature>
<keyword evidence="11 15" id="KW-0067">ATP-binding</keyword>
<feature type="binding site" description="in other chain" evidence="15">
    <location>
        <begin position="250"/>
        <end position="253"/>
    </location>
    <ligand>
        <name>substrate</name>
        <note>ligand shared between dimeric partners</note>
    </ligand>
</feature>
<name>A0A6L5Y8L2_9BACT</name>
<evidence type="ECO:0000256" key="3">
    <source>
        <dbReference type="ARBA" id="ARBA00004679"/>
    </source>
</evidence>
<feature type="domain" description="Phosphofructokinase" evidence="16">
    <location>
        <begin position="3"/>
        <end position="276"/>
    </location>
</feature>
<dbReference type="UniPathway" id="UPA00109">
    <property type="reaction ID" value="UER00182"/>
</dbReference>
<sequence>MKRIAVLTSGGDAPGMNAAIRAVVRCAAYHDIKCLGVAQGYEGLIDGIFRKIEVRDVGSIIQRGGTVLRTSRSERFLTEEGRKKARQQCDDRNIDGLIVIGGDGSFRGAWELQKMGLPVVGIPATIDNDVNGTDMTIGFDTALNTALDAVRRLRDTAHSHDKLFIVEVMGRHCGFIALQTAVAGGAEFAVLPEIPFDIGALCKKLKASRLSGKNYSLIILAEGVMSGYELQKKLAEQAPGYKATVTVLGHIQRGGAPSSYDATIATRMGAYAVNCLLEGKHGVMTGLVNGHMTPVPLPNTWEVKKRLNPELLELVKELSI</sequence>
<dbReference type="GO" id="GO:0005524">
    <property type="term" value="F:ATP binding"/>
    <property type="evidence" value="ECO:0007669"/>
    <property type="project" value="UniProtKB-UniRule"/>
</dbReference>
<dbReference type="InterPro" id="IPR012828">
    <property type="entry name" value="PFKA_ATP_prok"/>
</dbReference>
<dbReference type="GO" id="GO:0006002">
    <property type="term" value="P:fructose 6-phosphate metabolic process"/>
    <property type="evidence" value="ECO:0007669"/>
    <property type="project" value="UniProtKB-UniRule"/>
</dbReference>
<evidence type="ECO:0000256" key="15">
    <source>
        <dbReference type="HAMAP-Rule" id="MF_00339"/>
    </source>
</evidence>
<evidence type="ECO:0000256" key="8">
    <source>
        <dbReference type="ARBA" id="ARBA00022723"/>
    </source>
</evidence>
<dbReference type="GO" id="GO:0016208">
    <property type="term" value="F:AMP binding"/>
    <property type="evidence" value="ECO:0007669"/>
    <property type="project" value="TreeGrafter"/>
</dbReference>
<evidence type="ECO:0000256" key="10">
    <source>
        <dbReference type="ARBA" id="ARBA00022777"/>
    </source>
</evidence>
<comment type="catalytic activity">
    <reaction evidence="14 15">
        <text>beta-D-fructose 6-phosphate + ATP = beta-D-fructose 1,6-bisphosphate + ADP + H(+)</text>
        <dbReference type="Rhea" id="RHEA:16109"/>
        <dbReference type="ChEBI" id="CHEBI:15378"/>
        <dbReference type="ChEBI" id="CHEBI:30616"/>
        <dbReference type="ChEBI" id="CHEBI:32966"/>
        <dbReference type="ChEBI" id="CHEBI:57634"/>
        <dbReference type="ChEBI" id="CHEBI:456216"/>
        <dbReference type="EC" id="2.7.1.11"/>
    </reaction>
</comment>
<keyword evidence="8 15" id="KW-0479">Metal-binding</keyword>
<evidence type="ECO:0000256" key="2">
    <source>
        <dbReference type="ARBA" id="ARBA00004496"/>
    </source>
</evidence>
<evidence type="ECO:0000313" key="17">
    <source>
        <dbReference type="EMBL" id="MST54639.1"/>
    </source>
</evidence>
<feature type="active site" description="Proton acceptor" evidence="15">
    <location>
        <position position="127"/>
    </location>
</feature>
<dbReference type="NCBIfam" id="TIGR02482">
    <property type="entry name" value="PFKA_ATP"/>
    <property type="match status" value="1"/>
</dbReference>
<dbReference type="FunFam" id="3.40.50.460:FF:000002">
    <property type="entry name" value="ATP-dependent 6-phosphofructokinase"/>
    <property type="match status" value="1"/>
</dbReference>
<dbReference type="GO" id="GO:0070095">
    <property type="term" value="F:fructose-6-phosphate binding"/>
    <property type="evidence" value="ECO:0007669"/>
    <property type="project" value="TreeGrafter"/>
</dbReference>
<keyword evidence="7 15" id="KW-0808">Transferase</keyword>
<feature type="binding site" evidence="15">
    <location>
        <begin position="21"/>
        <end position="25"/>
    </location>
    <ligand>
        <name>ADP</name>
        <dbReference type="ChEBI" id="CHEBI:456216"/>
        <note>allosteric activator; ligand shared between dimeric partners</note>
    </ligand>
</feature>
<dbReference type="GO" id="GO:0046872">
    <property type="term" value="F:metal ion binding"/>
    <property type="evidence" value="ECO:0007669"/>
    <property type="project" value="UniProtKB-KW"/>
</dbReference>
<dbReference type="SUPFAM" id="SSF53784">
    <property type="entry name" value="Phosphofructokinase"/>
    <property type="match status" value="1"/>
</dbReference>
<comment type="function">
    <text evidence="15">Catalyzes the phosphorylation of D-fructose 6-phosphate to fructose 1,6-bisphosphate by ATP, the first committing step of glycolysis.</text>
</comment>
<dbReference type="RefSeq" id="WP_120372035.1">
    <property type="nucleotide sequence ID" value="NZ_JAXDZJ010000160.1"/>
</dbReference>
<dbReference type="FunFam" id="3.40.50.450:FF:000001">
    <property type="entry name" value="ATP-dependent 6-phosphofructokinase"/>
    <property type="match status" value="1"/>
</dbReference>
<dbReference type="NCBIfam" id="NF002872">
    <property type="entry name" value="PRK03202.1"/>
    <property type="match status" value="1"/>
</dbReference>
<evidence type="ECO:0000256" key="11">
    <source>
        <dbReference type="ARBA" id="ARBA00022840"/>
    </source>
</evidence>
<evidence type="ECO:0000256" key="1">
    <source>
        <dbReference type="ARBA" id="ARBA00001946"/>
    </source>
</evidence>
<dbReference type="GO" id="GO:0005945">
    <property type="term" value="C:6-phosphofructokinase complex"/>
    <property type="evidence" value="ECO:0007669"/>
    <property type="project" value="TreeGrafter"/>
</dbReference>
<feature type="binding site" description="in other chain" evidence="15">
    <location>
        <position position="154"/>
    </location>
    <ligand>
        <name>ADP</name>
        <dbReference type="ChEBI" id="CHEBI:456216"/>
        <note>allosteric activator; ligand shared between dimeric partners</note>
    </ligand>
</feature>
<dbReference type="GO" id="GO:0061621">
    <property type="term" value="P:canonical glycolysis"/>
    <property type="evidence" value="ECO:0007669"/>
    <property type="project" value="TreeGrafter"/>
</dbReference>
<comment type="caution">
    <text evidence="17">The sequence shown here is derived from an EMBL/GenBank/DDBJ whole genome shotgun (WGS) entry which is preliminary data.</text>
</comment>
<evidence type="ECO:0000313" key="18">
    <source>
        <dbReference type="Proteomes" id="UP000473699"/>
    </source>
</evidence>
<dbReference type="GO" id="GO:0042802">
    <property type="term" value="F:identical protein binding"/>
    <property type="evidence" value="ECO:0007669"/>
    <property type="project" value="TreeGrafter"/>
</dbReference>